<name>A0ABN7EC55_SPIIN</name>
<gene>
    <name evidence="1" type="ORF">SI7747_UN020946</name>
</gene>
<dbReference type="Proteomes" id="UP001189122">
    <property type="component" value="Unassembled WGS sequence"/>
</dbReference>
<protein>
    <submittedName>
        <fullName evidence="1">Uncharacterized protein</fullName>
    </submittedName>
</protein>
<reference evidence="2" key="1">
    <citation type="journal article" date="2020" name="Sci. Rep.">
        <title>Chromosome-scale genome assembly for the duckweed Spirodela intermedia, integrating cytogenetic maps, PacBio and Oxford Nanopore libraries.</title>
        <authorList>
            <person name="Hoang P.T.N."/>
            <person name="Fiebig A."/>
            <person name="Novak P."/>
            <person name="Macas J."/>
            <person name="Cao H.X."/>
            <person name="Stepanenko A."/>
            <person name="Chen G."/>
            <person name="Borisjuk N."/>
            <person name="Scholz U."/>
            <person name="Schubert I."/>
        </authorList>
    </citation>
    <scope>NUCLEOTIDE SEQUENCE [LARGE SCALE GENOMIC DNA]</scope>
</reference>
<comment type="caution">
    <text evidence="1">The sequence shown here is derived from an EMBL/GenBank/DDBJ whole genome shotgun (WGS) entry which is preliminary data.</text>
</comment>
<evidence type="ECO:0000313" key="1">
    <source>
        <dbReference type="EMBL" id="CAA6674588.1"/>
    </source>
</evidence>
<sequence length="32" mass="3934">MSHTLLMITFKIFNHYSPMIICLFHHIRPFPF</sequence>
<accession>A0ABN7EC55</accession>
<evidence type="ECO:0000313" key="2">
    <source>
        <dbReference type="Proteomes" id="UP001189122"/>
    </source>
</evidence>
<proteinExistence type="predicted"/>
<keyword evidence="2" id="KW-1185">Reference proteome</keyword>
<organism evidence="1 2">
    <name type="scientific">Spirodela intermedia</name>
    <name type="common">Intermediate duckweed</name>
    <dbReference type="NCBI Taxonomy" id="51605"/>
    <lineage>
        <taxon>Eukaryota</taxon>
        <taxon>Viridiplantae</taxon>
        <taxon>Streptophyta</taxon>
        <taxon>Embryophyta</taxon>
        <taxon>Tracheophyta</taxon>
        <taxon>Spermatophyta</taxon>
        <taxon>Magnoliopsida</taxon>
        <taxon>Liliopsida</taxon>
        <taxon>Araceae</taxon>
        <taxon>Lemnoideae</taxon>
        <taxon>Spirodela</taxon>
    </lineage>
</organism>
<dbReference type="EMBL" id="CACRZD030000123">
    <property type="protein sequence ID" value="CAA6674588.1"/>
    <property type="molecule type" value="Genomic_DNA"/>
</dbReference>